<dbReference type="EMBL" id="CP019352">
    <property type="protein sequence ID" value="APY01236.1"/>
    <property type="molecule type" value="Genomic_DNA"/>
</dbReference>
<reference evidence="4 5" key="1">
    <citation type="submission" date="2017-01" db="EMBL/GenBank/DDBJ databases">
        <title>Complete genome of Lacinutrix venerupis DOK2-8 isolated from seawater in Dokdo.</title>
        <authorList>
            <person name="Chi W.-J."/>
            <person name="Kim J.H."/>
        </authorList>
    </citation>
    <scope>NUCLEOTIDE SEQUENCE [LARGE SCALE GENOMIC DNA]</scope>
    <source>
        <strain evidence="4 5">DOK2-8</strain>
    </source>
</reference>
<keyword evidence="2" id="KW-0472">Membrane</keyword>
<keyword evidence="5" id="KW-1185">Reference proteome</keyword>
<protein>
    <recommendedName>
        <fullName evidence="3">Bacterial surface antigen (D15) domain-containing protein</fullName>
    </recommendedName>
</protein>
<evidence type="ECO:0000256" key="2">
    <source>
        <dbReference type="ARBA" id="ARBA00023136"/>
    </source>
</evidence>
<dbReference type="GO" id="GO:0019867">
    <property type="term" value="C:outer membrane"/>
    <property type="evidence" value="ECO:0007669"/>
    <property type="project" value="InterPro"/>
</dbReference>
<dbReference type="Pfam" id="PF01103">
    <property type="entry name" value="Omp85"/>
    <property type="match status" value="1"/>
</dbReference>
<dbReference type="Proteomes" id="UP000187506">
    <property type="component" value="Chromosome"/>
</dbReference>
<dbReference type="AlphaFoldDB" id="A0AAC9LLU4"/>
<dbReference type="InterPro" id="IPR000184">
    <property type="entry name" value="Bac_surfAg_D15"/>
</dbReference>
<dbReference type="Gene3D" id="2.40.160.50">
    <property type="entry name" value="membrane protein fhac: a member of the omp85/tpsb transporter family"/>
    <property type="match status" value="1"/>
</dbReference>
<dbReference type="PROSITE" id="PS51257">
    <property type="entry name" value="PROKAR_LIPOPROTEIN"/>
    <property type="match status" value="1"/>
</dbReference>
<dbReference type="KEGG" id="lvn:BWR22_13270"/>
<comment type="subcellular location">
    <subcellularLocation>
        <location evidence="1">Membrane</location>
    </subcellularLocation>
</comment>
<evidence type="ECO:0000259" key="3">
    <source>
        <dbReference type="Pfam" id="PF01103"/>
    </source>
</evidence>
<sequence length="842" mass="96237">MKIQDSKILLIILIFGFLTACSSVRRVPKNEHLLTKTTIKVNNENEDRDVINNLIYQKPNASIPYTNIKTRLYIYNLARPNLDSILEAKIANNPKRTQRQINFLSKKQFEQRRKNKLAFNNWLKKTGEAPVIIDDTLSKKSIKRLESYYWNNGWFDVKADFKTTRKDNQRGTVDYIVTTGEPYKIDSLSTKINTPIIDSLYQNVVNQSLLKTNTQYKTNNVLDERDRITEMLRNSGVYHFSQDNIYFEIDTIGKTKKVNIDLQISNKQTRIQDSVFYEPFKIYKVKDVNIYTSSSFENKDKAITDSTTYKGFNIYSKEKLRYNTKMLTDAVFIKPNTLFRDKNKPLTSRRISNLKTFKYPKIDYIVNDIDTTLTANLYLTPLKKFGLDFRAEASQSNIQAIGFSLNPSVLMRNVFKGAETLELSGIASIGASKDGRDPDDPFFDINEIGANLNLTIPRLFSPFNTEKIIPSSMFPSTKISLATTSQTNVGLDKQTVTGVFNYRWFPNEKVSNSLDLFNIQYVKNLNTGNYFYVYENSFNTLNGIAINSGYIENGQQLTRPEQANQFIADVINGTSGVSAEDFQTVNSINERKERLTEDNLILATTFNYTKDRRDNLFDNDFSIFRLKLELAGNVFAATSNILGLQKNNNDKYEIFNVAFSQYVKTELDYVKYWDLGNKNVVAIRTFFGIAIPYGNSTNIPFSKSFFSGGANDNRAWSAYNLGPGSTQSLNEFNEANMKIALSAENRFNIFGALNGAIFIDAGNIWNVLDDVEEDAATFSSLDSIKDIAIGSGFGLRYDFNFFVLRGDIGFKTYDPSYGNSNRWFNDYNFRNAAYNIGINYPF</sequence>
<feature type="domain" description="Bacterial surface antigen (D15)" evidence="3">
    <location>
        <begin position="488"/>
        <end position="817"/>
    </location>
</feature>
<evidence type="ECO:0000256" key="1">
    <source>
        <dbReference type="ARBA" id="ARBA00004370"/>
    </source>
</evidence>
<name>A0AAC9LLU4_9FLAO</name>
<proteinExistence type="predicted"/>
<accession>A0AAC9LLU4</accession>
<gene>
    <name evidence="4" type="ORF">BWR22_13270</name>
</gene>
<dbReference type="RefSeq" id="WP_076734139.1">
    <property type="nucleotide sequence ID" value="NZ_CP019352.1"/>
</dbReference>
<evidence type="ECO:0000313" key="4">
    <source>
        <dbReference type="EMBL" id="APY01236.1"/>
    </source>
</evidence>
<organism evidence="4 5">
    <name type="scientific">Lacinutrix venerupis</name>
    <dbReference type="NCBI Taxonomy" id="1486034"/>
    <lineage>
        <taxon>Bacteria</taxon>
        <taxon>Pseudomonadati</taxon>
        <taxon>Bacteroidota</taxon>
        <taxon>Flavobacteriia</taxon>
        <taxon>Flavobacteriales</taxon>
        <taxon>Flavobacteriaceae</taxon>
        <taxon>Lacinutrix</taxon>
    </lineage>
</organism>
<evidence type="ECO:0000313" key="5">
    <source>
        <dbReference type="Proteomes" id="UP000187506"/>
    </source>
</evidence>